<dbReference type="HOGENOM" id="CLU_130332_2_2_0"/>
<reference evidence="1 2" key="1">
    <citation type="submission" date="2007-08" db="EMBL/GenBank/DDBJ databases">
        <title>Complete sequence of Thermotoga lettingae TMO.</title>
        <authorList>
            <consortium name="US DOE Joint Genome Institute"/>
            <person name="Copeland A."/>
            <person name="Lucas S."/>
            <person name="Lapidus A."/>
            <person name="Barry K."/>
            <person name="Glavina del Rio T."/>
            <person name="Dalin E."/>
            <person name="Tice H."/>
            <person name="Pitluck S."/>
            <person name="Foster B."/>
            <person name="Bruce D."/>
            <person name="Schmutz J."/>
            <person name="Larimer F."/>
            <person name="Land M."/>
            <person name="Hauser L."/>
            <person name="Kyrpides N."/>
            <person name="Mikhailova N."/>
            <person name="Nelson K."/>
            <person name="Gogarten J.P."/>
            <person name="Noll K."/>
            <person name="Richardson P."/>
        </authorList>
    </citation>
    <scope>NUCLEOTIDE SEQUENCE [LARGE SCALE GENOMIC DNA]</scope>
    <source>
        <strain evidence="2">ATCC BAA-301 / DSM 14385 / NBRC 107922 / TMO</strain>
    </source>
</reference>
<dbReference type="AlphaFoldDB" id="A8F768"/>
<dbReference type="InterPro" id="IPR038390">
    <property type="entry name" value="Metal_Tscrpt_repr_sf"/>
</dbReference>
<evidence type="ECO:0008006" key="3">
    <source>
        <dbReference type="Google" id="ProtNLM"/>
    </source>
</evidence>
<proteinExistence type="predicted"/>
<dbReference type="GO" id="GO:0046872">
    <property type="term" value="F:metal ion binding"/>
    <property type="evidence" value="ECO:0007669"/>
    <property type="project" value="InterPro"/>
</dbReference>
<dbReference type="RefSeq" id="WP_012003478.1">
    <property type="nucleotide sequence ID" value="NC_009828.1"/>
</dbReference>
<dbReference type="Pfam" id="PF02583">
    <property type="entry name" value="Trns_repr_metal"/>
    <property type="match status" value="1"/>
</dbReference>
<dbReference type="Proteomes" id="UP000002016">
    <property type="component" value="Chromosome"/>
</dbReference>
<dbReference type="Gene3D" id="1.20.58.1000">
    <property type="entry name" value="Metal-sensitive repressor, helix protomer"/>
    <property type="match status" value="1"/>
</dbReference>
<dbReference type="OrthoDB" id="9811244at2"/>
<dbReference type="eggNOG" id="COG1937">
    <property type="taxonomic scope" value="Bacteria"/>
</dbReference>
<organism evidence="1 2">
    <name type="scientific">Pseudothermotoga lettingae (strain ATCC BAA-301 / DSM 14385 / NBRC 107922 / TMO)</name>
    <name type="common">Thermotoga lettingae</name>
    <dbReference type="NCBI Taxonomy" id="416591"/>
    <lineage>
        <taxon>Bacteria</taxon>
        <taxon>Thermotogati</taxon>
        <taxon>Thermotogota</taxon>
        <taxon>Thermotogae</taxon>
        <taxon>Thermotogales</taxon>
        <taxon>Thermotogaceae</taxon>
        <taxon>Pseudothermotoga</taxon>
    </lineage>
</organism>
<accession>A8F768</accession>
<dbReference type="GO" id="GO:0003677">
    <property type="term" value="F:DNA binding"/>
    <property type="evidence" value="ECO:0007669"/>
    <property type="project" value="InterPro"/>
</dbReference>
<dbReference type="PANTHER" id="PTHR33677">
    <property type="entry name" value="TRANSCRIPTIONAL REPRESSOR FRMR-RELATED"/>
    <property type="match status" value="1"/>
</dbReference>
<dbReference type="GO" id="GO:0045892">
    <property type="term" value="P:negative regulation of DNA-templated transcription"/>
    <property type="evidence" value="ECO:0007669"/>
    <property type="project" value="UniProtKB-ARBA"/>
</dbReference>
<dbReference type="EMBL" id="CP000812">
    <property type="protein sequence ID" value="ABV34002.1"/>
    <property type="molecule type" value="Genomic_DNA"/>
</dbReference>
<evidence type="ECO:0000313" key="1">
    <source>
        <dbReference type="EMBL" id="ABV34002.1"/>
    </source>
</evidence>
<keyword evidence="2" id="KW-1185">Reference proteome</keyword>
<dbReference type="STRING" id="416591.Tlet_1446"/>
<dbReference type="CDD" id="cd10159">
    <property type="entry name" value="CsoR-like_DUF156_2"/>
    <property type="match status" value="1"/>
</dbReference>
<dbReference type="InterPro" id="IPR003735">
    <property type="entry name" value="Metal_Tscrpt_repr"/>
</dbReference>
<protein>
    <recommendedName>
        <fullName evidence="3">Copper-sensing transcriptional repressor CsoR</fullName>
    </recommendedName>
</protein>
<name>A8F768_PSELT</name>
<evidence type="ECO:0000313" key="2">
    <source>
        <dbReference type="Proteomes" id="UP000002016"/>
    </source>
</evidence>
<reference evidence="1 2" key="2">
    <citation type="journal article" date="2009" name="Proc. Natl. Acad. Sci. U.S.A.">
        <title>On the chimeric nature, thermophilic origin, and phylogenetic placement of the Thermotogales.</title>
        <authorList>
            <person name="Zhaxybayeva O."/>
            <person name="Swithers K.S."/>
            <person name="Lapierre P."/>
            <person name="Fournier G.P."/>
            <person name="Bickhart D.M."/>
            <person name="DeBoy R.T."/>
            <person name="Nelson K.E."/>
            <person name="Nesbo C.L."/>
            <person name="Doolittle W.F."/>
            <person name="Gogarten J.P."/>
            <person name="Noll K.M."/>
        </authorList>
    </citation>
    <scope>NUCLEOTIDE SEQUENCE [LARGE SCALE GENOMIC DNA]</scope>
    <source>
        <strain evidence="2">ATCC BAA-301 / DSM 14385 / NBRC 107922 / TMO</strain>
    </source>
</reference>
<sequence>MHKHQNVMKDLKIAEGQLRAVINMIEEDRYCIDISKQILATIALLKKVNTSVLKNHIETCVKQAVESGKIEEKLEELELILNYMEKSF</sequence>
<gene>
    <name evidence="1" type="ordered locus">Tlet_1446</name>
</gene>
<dbReference type="KEGG" id="tle:Tlet_1446"/>